<dbReference type="PANTHER" id="PTHR36435:SF1">
    <property type="entry name" value="CAAX AMINO TERMINAL PROTEASE FAMILY PROTEIN"/>
    <property type="match status" value="1"/>
</dbReference>
<feature type="transmembrane region" description="Helical" evidence="1">
    <location>
        <begin position="93"/>
        <end position="115"/>
    </location>
</feature>
<keyword evidence="1" id="KW-1133">Transmembrane helix</keyword>
<name>A0A0J6FTN7_9BACL</name>
<dbReference type="GO" id="GO:0080120">
    <property type="term" value="P:CAAX-box protein maturation"/>
    <property type="evidence" value="ECO:0007669"/>
    <property type="project" value="UniProtKB-ARBA"/>
</dbReference>
<sequence>MFQIGSAYMYKLSISQETKVLINRSFLLFILTSTIISLKISKQKIFLYSHLPNWNNQIIMPFHQIKVARFLLFGLIGSCIILLPALFQETSYIKSLFLFGILFALINATLEEVLWRGVMLSSLKRNVSTLYAVLITSVGFGLLHISIGIPVMLSILFSFGGLFYAIVVIKSKSIYPSIVFHMLINLGMVFNGWII</sequence>
<keyword evidence="1" id="KW-0812">Transmembrane</keyword>
<dbReference type="PANTHER" id="PTHR36435">
    <property type="entry name" value="SLR1288 PROTEIN"/>
    <property type="match status" value="1"/>
</dbReference>
<gene>
    <name evidence="3" type="ORF">AB986_14345</name>
</gene>
<feature type="transmembrane region" description="Helical" evidence="1">
    <location>
        <begin position="127"/>
        <end position="145"/>
    </location>
</feature>
<feature type="transmembrane region" description="Helical" evidence="1">
    <location>
        <begin position="67"/>
        <end position="87"/>
    </location>
</feature>
<evidence type="ECO:0000259" key="2">
    <source>
        <dbReference type="Pfam" id="PF02517"/>
    </source>
</evidence>
<dbReference type="EMBL" id="LELK01000004">
    <property type="protein sequence ID" value="KMM37702.1"/>
    <property type="molecule type" value="Genomic_DNA"/>
</dbReference>
<evidence type="ECO:0000256" key="1">
    <source>
        <dbReference type="SAM" id="Phobius"/>
    </source>
</evidence>
<feature type="transmembrane region" description="Helical" evidence="1">
    <location>
        <begin position="174"/>
        <end position="194"/>
    </location>
</feature>
<feature type="domain" description="CAAX prenyl protease 2/Lysostaphin resistance protein A-like" evidence="2">
    <location>
        <begin position="96"/>
        <end position="186"/>
    </location>
</feature>
<dbReference type="Pfam" id="PF02517">
    <property type="entry name" value="Rce1-like"/>
    <property type="match status" value="1"/>
</dbReference>
<dbReference type="AlphaFoldDB" id="A0A0J6FTN7"/>
<feature type="transmembrane region" description="Helical" evidence="1">
    <location>
        <begin position="20"/>
        <end position="38"/>
    </location>
</feature>
<proteinExistence type="predicted"/>
<dbReference type="GO" id="GO:0004175">
    <property type="term" value="F:endopeptidase activity"/>
    <property type="evidence" value="ECO:0007669"/>
    <property type="project" value="UniProtKB-ARBA"/>
</dbReference>
<accession>A0A0J6FTN7</accession>
<dbReference type="InterPro" id="IPR003675">
    <property type="entry name" value="Rce1/LyrA-like_dom"/>
</dbReference>
<dbReference type="OrthoDB" id="8754470at2"/>
<comment type="caution">
    <text evidence="3">The sequence shown here is derived from an EMBL/GenBank/DDBJ whole genome shotgun (WGS) entry which is preliminary data.</text>
</comment>
<reference evidence="3" key="1">
    <citation type="submission" date="2015-06" db="EMBL/GenBank/DDBJ databases">
        <authorList>
            <person name="Liu B."/>
            <person name="Wang J."/>
            <person name="Zhu Y."/>
            <person name="Liu G."/>
            <person name="Chen Q."/>
            <person name="Zheng C."/>
            <person name="Che J."/>
            <person name="Ge C."/>
            <person name="Shi H."/>
            <person name="Pan Z."/>
            <person name="Liu X."/>
        </authorList>
    </citation>
    <scope>NUCLEOTIDE SEQUENCE [LARGE SCALE GENOMIC DNA]</scope>
    <source>
        <strain evidence="3">DSM 16346</strain>
    </source>
</reference>
<evidence type="ECO:0000313" key="3">
    <source>
        <dbReference type="EMBL" id="KMM37702.1"/>
    </source>
</evidence>
<protein>
    <submittedName>
        <fullName evidence="3">Abortive infection protein</fullName>
    </submittedName>
</protein>
<dbReference type="InterPro" id="IPR052710">
    <property type="entry name" value="CAAX_protease"/>
</dbReference>
<organism evidence="3 4">
    <name type="scientific">Guptibacillus hwajinpoensis</name>
    <dbReference type="NCBI Taxonomy" id="208199"/>
    <lineage>
        <taxon>Bacteria</taxon>
        <taxon>Bacillati</taxon>
        <taxon>Bacillota</taxon>
        <taxon>Bacilli</taxon>
        <taxon>Bacillales</taxon>
        <taxon>Guptibacillaceae</taxon>
        <taxon>Guptibacillus</taxon>
    </lineage>
</organism>
<evidence type="ECO:0000313" key="4">
    <source>
        <dbReference type="Proteomes" id="UP000035996"/>
    </source>
</evidence>
<feature type="transmembrane region" description="Helical" evidence="1">
    <location>
        <begin position="151"/>
        <end position="169"/>
    </location>
</feature>
<keyword evidence="1" id="KW-0472">Membrane</keyword>
<dbReference type="STRING" id="157733.AB986_14345"/>
<keyword evidence="4" id="KW-1185">Reference proteome</keyword>
<dbReference type="Proteomes" id="UP000035996">
    <property type="component" value="Unassembled WGS sequence"/>
</dbReference>